<name>A0A939GC99_9BACT</name>
<keyword evidence="2" id="KW-1185">Reference proteome</keyword>
<feature type="non-terminal residue" evidence="1">
    <location>
        <position position="145"/>
    </location>
</feature>
<dbReference type="AlphaFoldDB" id="A0A939GC99"/>
<dbReference type="Gene3D" id="2.60.40.740">
    <property type="match status" value="1"/>
</dbReference>
<comment type="caution">
    <text evidence="1">The sequence shown here is derived from an EMBL/GenBank/DDBJ whole genome shotgun (WGS) entry which is preliminary data.</text>
</comment>
<reference evidence="1 2" key="1">
    <citation type="submission" date="2021-03" db="EMBL/GenBank/DDBJ databases">
        <title>Fibrella sp. HMF5036 genome sequencing and assembly.</title>
        <authorList>
            <person name="Kang H."/>
            <person name="Kim H."/>
            <person name="Bae S."/>
            <person name="Joh K."/>
        </authorList>
    </citation>
    <scope>NUCLEOTIDE SEQUENCE [LARGE SCALE GENOMIC DNA]</scope>
    <source>
        <strain evidence="1 2">HMF5036</strain>
    </source>
</reference>
<feature type="non-terminal residue" evidence="1">
    <location>
        <position position="1"/>
    </location>
</feature>
<organism evidence="1 2">
    <name type="scientific">Fibrella aquatilis</name>
    <dbReference type="NCBI Taxonomy" id="2817059"/>
    <lineage>
        <taxon>Bacteria</taxon>
        <taxon>Pseudomonadati</taxon>
        <taxon>Bacteroidota</taxon>
        <taxon>Cytophagia</taxon>
        <taxon>Cytophagales</taxon>
        <taxon>Spirosomataceae</taxon>
        <taxon>Fibrella</taxon>
    </lineage>
</organism>
<proteinExistence type="predicted"/>
<sequence length="145" mass="14744">LPAAPSINAEKATTFCQGDNTVLASSPAAAYEWSNGERGQKITVGQAGTYSLKVTDNNGCTSPASSGVGVTVNPLPATPQLTASGRTTFCANESVTLTASQEAAYEWTGGQTTRSITVTAAGSYSVRTRNSFNCLSAPSTSVGVV</sequence>
<dbReference type="EMBL" id="JAFMYU010000059">
    <property type="protein sequence ID" value="MBO0934910.1"/>
    <property type="molecule type" value="Genomic_DNA"/>
</dbReference>
<dbReference type="Proteomes" id="UP000664795">
    <property type="component" value="Unassembled WGS sequence"/>
</dbReference>
<evidence type="ECO:0000313" key="1">
    <source>
        <dbReference type="EMBL" id="MBO0934910.1"/>
    </source>
</evidence>
<gene>
    <name evidence="1" type="ORF">J2I48_28125</name>
</gene>
<accession>A0A939GC99</accession>
<protein>
    <submittedName>
        <fullName evidence="1">T9SS C-terminal target domain-containing protein</fullName>
    </submittedName>
</protein>
<evidence type="ECO:0000313" key="2">
    <source>
        <dbReference type="Proteomes" id="UP000664795"/>
    </source>
</evidence>